<comment type="caution">
    <text evidence="4">The sequence shown here is derived from an EMBL/GenBank/DDBJ whole genome shotgun (WGS) entry which is preliminary data.</text>
</comment>
<dbReference type="Pfam" id="PF00106">
    <property type="entry name" value="adh_short"/>
    <property type="match status" value="1"/>
</dbReference>
<evidence type="ECO:0000256" key="2">
    <source>
        <dbReference type="ARBA" id="ARBA00023002"/>
    </source>
</evidence>
<dbReference type="PANTHER" id="PTHR43391:SF82">
    <property type="entry name" value="OXIDOREDUCTASE SADH-RELATED"/>
    <property type="match status" value="1"/>
</dbReference>
<name>A0A6I4SQB5_9SPHN</name>
<dbReference type="GO" id="GO:0016491">
    <property type="term" value="F:oxidoreductase activity"/>
    <property type="evidence" value="ECO:0007669"/>
    <property type="project" value="UniProtKB-KW"/>
</dbReference>
<dbReference type="PRINTS" id="PR00080">
    <property type="entry name" value="SDRFAMILY"/>
</dbReference>
<dbReference type="RefSeq" id="WP_328598007.1">
    <property type="nucleotide sequence ID" value="NZ_WTYM01000021.1"/>
</dbReference>
<dbReference type="NCBIfam" id="NF006123">
    <property type="entry name" value="PRK08267.1"/>
    <property type="match status" value="1"/>
</dbReference>
<dbReference type="Gene3D" id="3.40.50.720">
    <property type="entry name" value="NAD(P)-binding Rossmann-like Domain"/>
    <property type="match status" value="1"/>
</dbReference>
<accession>A0A6I4SQB5</accession>
<dbReference type="PANTHER" id="PTHR43391">
    <property type="entry name" value="RETINOL DEHYDROGENASE-RELATED"/>
    <property type="match status" value="1"/>
</dbReference>
<reference evidence="4 5" key="1">
    <citation type="submission" date="2019-12" db="EMBL/GenBank/DDBJ databases">
        <title>Genomic-based taxomic classification of the family Erythrobacteraceae.</title>
        <authorList>
            <person name="Xu L."/>
        </authorList>
    </citation>
    <scope>NUCLEOTIDE SEQUENCE [LARGE SCALE GENOMIC DNA]</scope>
    <source>
        <strain evidence="4 5">MCCC 1K01500</strain>
    </source>
</reference>
<organism evidence="4 5">
    <name type="scientific">Croceibacterium salegens</name>
    <dbReference type="NCBI Taxonomy" id="1737568"/>
    <lineage>
        <taxon>Bacteria</taxon>
        <taxon>Pseudomonadati</taxon>
        <taxon>Pseudomonadota</taxon>
        <taxon>Alphaproteobacteria</taxon>
        <taxon>Sphingomonadales</taxon>
        <taxon>Erythrobacteraceae</taxon>
        <taxon>Croceibacterium</taxon>
    </lineage>
</organism>
<dbReference type="Proteomes" id="UP000433652">
    <property type="component" value="Unassembled WGS sequence"/>
</dbReference>
<evidence type="ECO:0000256" key="1">
    <source>
        <dbReference type="ARBA" id="ARBA00006484"/>
    </source>
</evidence>
<evidence type="ECO:0000313" key="4">
    <source>
        <dbReference type="EMBL" id="MXO58043.1"/>
    </source>
</evidence>
<evidence type="ECO:0000313" key="5">
    <source>
        <dbReference type="Proteomes" id="UP000433652"/>
    </source>
</evidence>
<keyword evidence="2" id="KW-0560">Oxidoreductase</keyword>
<dbReference type="SUPFAM" id="SSF51735">
    <property type="entry name" value="NAD(P)-binding Rossmann-fold domains"/>
    <property type="match status" value="1"/>
</dbReference>
<dbReference type="InterPro" id="IPR002347">
    <property type="entry name" value="SDR_fam"/>
</dbReference>
<proteinExistence type="inferred from homology"/>
<dbReference type="EMBL" id="WTYM01000021">
    <property type="protein sequence ID" value="MXO58043.1"/>
    <property type="molecule type" value="Genomic_DNA"/>
</dbReference>
<protein>
    <submittedName>
        <fullName evidence="4">SDR family oxidoreductase</fullName>
    </submittedName>
</protein>
<dbReference type="PRINTS" id="PR00081">
    <property type="entry name" value="GDHRDH"/>
</dbReference>
<dbReference type="InterPro" id="IPR036291">
    <property type="entry name" value="NAD(P)-bd_dom_sf"/>
</dbReference>
<evidence type="ECO:0000256" key="3">
    <source>
        <dbReference type="RuleBase" id="RU000363"/>
    </source>
</evidence>
<dbReference type="AlphaFoldDB" id="A0A6I4SQB5"/>
<sequence length="272" mass="29266">MSVRKSVFVTGAGSGIGRAIAQKYAHEGWFVGLADMSEQGMEETVAGMPGGFSYSHKLDVSDRAAWDEALRIFARAAGGRIDCVVNNAGISLGGPLEEYTTEEIDRIIAVNFAGVVYGAQSALPYLKETAPGSTLINTASAAAIHGMANQSLYGATKAAVRSLTESLDAEWAIYEIKVRSLMPSFIDTPLLQNTPNRTRNVKIRDAVVEAGLEFTPVEVVADTAFASMTSDQTHHLVGKTARRLKFTAKWMPGYLKKRARLLAKAHDKVSGK</sequence>
<keyword evidence="5" id="KW-1185">Reference proteome</keyword>
<comment type="similarity">
    <text evidence="1 3">Belongs to the short-chain dehydrogenases/reductases (SDR) family.</text>
</comment>
<gene>
    <name evidence="4" type="ORF">GRI89_00595</name>
</gene>